<evidence type="ECO:0000313" key="2">
    <source>
        <dbReference type="EMBL" id="MBU2665634.1"/>
    </source>
</evidence>
<accession>A0ABS5YQA8</accession>
<feature type="compositionally biased region" description="Polar residues" evidence="1">
    <location>
        <begin position="1"/>
        <end position="13"/>
    </location>
</feature>
<name>A0ABS5YQA8_9ACTN</name>
<feature type="region of interest" description="Disordered" evidence="1">
    <location>
        <begin position="1"/>
        <end position="22"/>
    </location>
</feature>
<sequence>MLVEPSASTTDRAGSSAAEVSPAAEIAGYAPTAGARRQAFREGAGRVPGDPARATVAIIDVAHDPRRLAWPFACDDMLESWT</sequence>
<dbReference type="Proteomes" id="UP001519654">
    <property type="component" value="Unassembled WGS sequence"/>
</dbReference>
<comment type="caution">
    <text evidence="2">The sequence shown here is derived from an EMBL/GenBank/DDBJ whole genome shotgun (WGS) entry which is preliminary data.</text>
</comment>
<protein>
    <submittedName>
        <fullName evidence="2">Uncharacterized protein</fullName>
    </submittedName>
</protein>
<reference evidence="2 3" key="1">
    <citation type="submission" date="2021-06" db="EMBL/GenBank/DDBJ databases">
        <title>Actinoplanes lichenicola sp. nov., and Actinoplanes ovalisporus sp. nov., isolated from lichen in Thailand.</title>
        <authorList>
            <person name="Saeng-In P."/>
            <person name="Kanchanasin P."/>
            <person name="Yuki M."/>
            <person name="Kudo T."/>
            <person name="Ohkuma M."/>
            <person name="Phongsopitanun W."/>
            <person name="Tanasupawat S."/>
        </authorList>
    </citation>
    <scope>NUCLEOTIDE SEQUENCE [LARGE SCALE GENOMIC DNA]</scope>
    <source>
        <strain evidence="2 3">NBRC 110975</strain>
    </source>
</reference>
<dbReference type="RefSeq" id="WP_215788884.1">
    <property type="nucleotide sequence ID" value="NZ_JAHKKG010000006.1"/>
</dbReference>
<gene>
    <name evidence="2" type="ORF">KOI35_19165</name>
</gene>
<proteinExistence type="predicted"/>
<evidence type="ECO:0000256" key="1">
    <source>
        <dbReference type="SAM" id="MobiDB-lite"/>
    </source>
</evidence>
<keyword evidence="3" id="KW-1185">Reference proteome</keyword>
<evidence type="ECO:0000313" key="3">
    <source>
        <dbReference type="Proteomes" id="UP001519654"/>
    </source>
</evidence>
<dbReference type="EMBL" id="JAHKKG010000006">
    <property type="protein sequence ID" value="MBU2665634.1"/>
    <property type="molecule type" value="Genomic_DNA"/>
</dbReference>
<organism evidence="2 3">
    <name type="scientific">Paractinoplanes bogorensis</name>
    <dbReference type="NCBI Taxonomy" id="1610840"/>
    <lineage>
        <taxon>Bacteria</taxon>
        <taxon>Bacillati</taxon>
        <taxon>Actinomycetota</taxon>
        <taxon>Actinomycetes</taxon>
        <taxon>Micromonosporales</taxon>
        <taxon>Micromonosporaceae</taxon>
        <taxon>Paractinoplanes</taxon>
    </lineage>
</organism>